<evidence type="ECO:0000313" key="3">
    <source>
        <dbReference type="WBParaSite" id="Pan_g20793.t1"/>
    </source>
</evidence>
<evidence type="ECO:0000259" key="1">
    <source>
        <dbReference type="Pfam" id="PF00144"/>
    </source>
</evidence>
<dbReference type="PANTHER" id="PTHR43319">
    <property type="entry name" value="BETA-LACTAMASE-RELATED"/>
    <property type="match status" value="1"/>
</dbReference>
<sequence>MPDVITGAFVPRGQGLMFTPYGKTTLIGHAGYGGQNVRVDPEREMVFVYLSNGLKAGFRDSAGTYLKLRDSIYDCFNDV</sequence>
<organism evidence="2 3">
    <name type="scientific">Panagrellus redivivus</name>
    <name type="common">Microworm</name>
    <dbReference type="NCBI Taxonomy" id="6233"/>
    <lineage>
        <taxon>Eukaryota</taxon>
        <taxon>Metazoa</taxon>
        <taxon>Ecdysozoa</taxon>
        <taxon>Nematoda</taxon>
        <taxon>Chromadorea</taxon>
        <taxon>Rhabditida</taxon>
        <taxon>Tylenchina</taxon>
        <taxon>Panagrolaimomorpha</taxon>
        <taxon>Panagrolaimoidea</taxon>
        <taxon>Panagrolaimidae</taxon>
        <taxon>Panagrellus</taxon>
    </lineage>
</organism>
<accession>A0A7E4VGI3</accession>
<dbReference type="InterPro" id="IPR012338">
    <property type="entry name" value="Beta-lactam/transpept-like"/>
</dbReference>
<dbReference type="WBParaSite" id="Pan_g20793.t1">
    <property type="protein sequence ID" value="Pan_g20793.t1"/>
    <property type="gene ID" value="Pan_g20793"/>
</dbReference>
<keyword evidence="2" id="KW-1185">Reference proteome</keyword>
<dbReference type="SUPFAM" id="SSF56601">
    <property type="entry name" value="beta-lactamase/transpeptidase-like"/>
    <property type="match status" value="1"/>
</dbReference>
<feature type="domain" description="Beta-lactamase-related" evidence="1">
    <location>
        <begin position="9"/>
        <end position="63"/>
    </location>
</feature>
<dbReference type="InterPro" id="IPR052907">
    <property type="entry name" value="Beta-lactamase/esterase"/>
</dbReference>
<dbReference type="Pfam" id="PF00144">
    <property type="entry name" value="Beta-lactamase"/>
    <property type="match status" value="1"/>
</dbReference>
<evidence type="ECO:0000313" key="2">
    <source>
        <dbReference type="Proteomes" id="UP000492821"/>
    </source>
</evidence>
<dbReference type="Gene3D" id="3.40.710.10">
    <property type="entry name" value="DD-peptidase/beta-lactamase superfamily"/>
    <property type="match status" value="1"/>
</dbReference>
<dbReference type="AlphaFoldDB" id="A0A7E4VGI3"/>
<proteinExistence type="predicted"/>
<dbReference type="PANTHER" id="PTHR43319:SF5">
    <property type="entry name" value="BETA-LACTAMASE-RELATED DOMAIN-CONTAINING PROTEIN"/>
    <property type="match status" value="1"/>
</dbReference>
<dbReference type="Proteomes" id="UP000492821">
    <property type="component" value="Unassembled WGS sequence"/>
</dbReference>
<reference evidence="2" key="1">
    <citation type="journal article" date="2013" name="Genetics">
        <title>The draft genome and transcriptome of Panagrellus redivivus are shaped by the harsh demands of a free-living lifestyle.</title>
        <authorList>
            <person name="Srinivasan J."/>
            <person name="Dillman A.R."/>
            <person name="Macchietto M.G."/>
            <person name="Heikkinen L."/>
            <person name="Lakso M."/>
            <person name="Fracchia K.M."/>
            <person name="Antoshechkin I."/>
            <person name="Mortazavi A."/>
            <person name="Wong G."/>
            <person name="Sternberg P.W."/>
        </authorList>
    </citation>
    <scope>NUCLEOTIDE SEQUENCE [LARGE SCALE GENOMIC DNA]</scope>
    <source>
        <strain evidence="2">MT8872</strain>
    </source>
</reference>
<dbReference type="InterPro" id="IPR001466">
    <property type="entry name" value="Beta-lactam-related"/>
</dbReference>
<reference evidence="3" key="2">
    <citation type="submission" date="2020-10" db="UniProtKB">
        <authorList>
            <consortium name="WormBaseParasite"/>
        </authorList>
    </citation>
    <scope>IDENTIFICATION</scope>
</reference>
<name>A0A7E4VGI3_PANRE</name>
<protein>
    <submittedName>
        <fullName evidence="3">Beta-lactamase domain-containing protein</fullName>
    </submittedName>
</protein>